<dbReference type="Pfam" id="PF00190">
    <property type="entry name" value="Cupin_1"/>
    <property type="match status" value="1"/>
</dbReference>
<dbReference type="InterPro" id="IPR011051">
    <property type="entry name" value="RmlC_Cupin_sf"/>
</dbReference>
<sequence>MAKILSLIAIFFLVSTALAQTHQRGQQTQQQERLQEARQCRIQQLTASQPNQRIESEGGVTELWNEYEDQFQCAGVAPMRNIIQPNSLSLPNFSPSPRLVYIQQ</sequence>
<comment type="caution">
    <text evidence="3">The sequence shown here is derived from an EMBL/GenBank/DDBJ whole genome shotgun (WGS) entry which is preliminary data.</text>
</comment>
<proteinExistence type="predicted"/>
<dbReference type="EMBL" id="JAJJMB010014227">
    <property type="protein sequence ID" value="KAI3861978.1"/>
    <property type="molecule type" value="Genomic_DNA"/>
</dbReference>
<evidence type="ECO:0000259" key="2">
    <source>
        <dbReference type="Pfam" id="PF00190"/>
    </source>
</evidence>
<name>A0AAD4S687_9MAGN</name>
<dbReference type="InterPro" id="IPR006045">
    <property type="entry name" value="Cupin_1"/>
</dbReference>
<dbReference type="InterPro" id="IPR014710">
    <property type="entry name" value="RmlC-like_jellyroll"/>
</dbReference>
<protein>
    <recommendedName>
        <fullName evidence="2">Cupin type-1 domain-containing protein</fullName>
    </recommendedName>
</protein>
<dbReference type="Gene3D" id="2.60.120.10">
    <property type="entry name" value="Jelly Rolls"/>
    <property type="match status" value="1"/>
</dbReference>
<dbReference type="AlphaFoldDB" id="A0AAD4S687"/>
<evidence type="ECO:0000313" key="3">
    <source>
        <dbReference type="EMBL" id="KAI3861978.1"/>
    </source>
</evidence>
<accession>A0AAD4S687</accession>
<evidence type="ECO:0000313" key="4">
    <source>
        <dbReference type="Proteomes" id="UP001202328"/>
    </source>
</evidence>
<dbReference type="InterPro" id="IPR050253">
    <property type="entry name" value="Seed_Storage-Functional"/>
</dbReference>
<feature type="chain" id="PRO_5041934827" description="Cupin type-1 domain-containing protein" evidence="1">
    <location>
        <begin position="20"/>
        <end position="104"/>
    </location>
</feature>
<feature type="signal peptide" evidence="1">
    <location>
        <begin position="1"/>
        <end position="19"/>
    </location>
</feature>
<dbReference type="Proteomes" id="UP001202328">
    <property type="component" value="Unassembled WGS sequence"/>
</dbReference>
<gene>
    <name evidence="3" type="ORF">MKW98_018261</name>
</gene>
<evidence type="ECO:0000256" key="1">
    <source>
        <dbReference type="SAM" id="SignalP"/>
    </source>
</evidence>
<dbReference type="PANTHER" id="PTHR31189">
    <property type="entry name" value="OS03G0336100 PROTEIN-RELATED"/>
    <property type="match status" value="1"/>
</dbReference>
<dbReference type="PANTHER" id="PTHR31189:SF54">
    <property type="entry name" value="11S GLOBULIN SEED STORAGE PROTEIN 2-LIKE"/>
    <property type="match status" value="1"/>
</dbReference>
<feature type="non-terminal residue" evidence="3">
    <location>
        <position position="104"/>
    </location>
</feature>
<reference evidence="3" key="1">
    <citation type="submission" date="2022-04" db="EMBL/GenBank/DDBJ databases">
        <title>A functionally conserved STORR gene fusion in Papaver species that diverged 16.8 million years ago.</title>
        <authorList>
            <person name="Catania T."/>
        </authorList>
    </citation>
    <scope>NUCLEOTIDE SEQUENCE</scope>
    <source>
        <strain evidence="3">S-188037</strain>
    </source>
</reference>
<dbReference type="SUPFAM" id="SSF51182">
    <property type="entry name" value="RmlC-like cupins"/>
    <property type="match status" value="1"/>
</dbReference>
<keyword evidence="1" id="KW-0732">Signal</keyword>
<keyword evidence="4" id="KW-1185">Reference proteome</keyword>
<feature type="domain" description="Cupin type-1" evidence="2">
    <location>
        <begin position="47"/>
        <end position="103"/>
    </location>
</feature>
<organism evidence="3 4">
    <name type="scientific">Papaver atlanticum</name>
    <dbReference type="NCBI Taxonomy" id="357466"/>
    <lineage>
        <taxon>Eukaryota</taxon>
        <taxon>Viridiplantae</taxon>
        <taxon>Streptophyta</taxon>
        <taxon>Embryophyta</taxon>
        <taxon>Tracheophyta</taxon>
        <taxon>Spermatophyta</taxon>
        <taxon>Magnoliopsida</taxon>
        <taxon>Ranunculales</taxon>
        <taxon>Papaveraceae</taxon>
        <taxon>Papaveroideae</taxon>
        <taxon>Papaver</taxon>
    </lineage>
</organism>